<reference evidence="1 2" key="1">
    <citation type="submission" date="2021-04" db="EMBL/GenBank/DDBJ databases">
        <authorList>
            <person name="Pira H."/>
            <person name="Risdian C."/>
            <person name="Wink J."/>
        </authorList>
    </citation>
    <scope>NUCLEOTIDE SEQUENCE [LARGE SCALE GENOMIC DNA]</scope>
    <source>
        <strain evidence="1 2">WH131</strain>
    </source>
</reference>
<comment type="caution">
    <text evidence="1">The sequence shown here is derived from an EMBL/GenBank/DDBJ whole genome shotgun (WGS) entry which is preliminary data.</text>
</comment>
<gene>
    <name evidence="1" type="ORF">KCG45_01520</name>
</gene>
<evidence type="ECO:0000313" key="1">
    <source>
        <dbReference type="EMBL" id="MBV7264853.1"/>
    </source>
</evidence>
<dbReference type="RefSeq" id="WP_218315384.1">
    <property type="nucleotide sequence ID" value="NZ_JAGSPB010000001.1"/>
</dbReference>
<name>A0ABS6SIM1_9SPHN</name>
<dbReference type="Proteomes" id="UP000699975">
    <property type="component" value="Unassembled WGS sequence"/>
</dbReference>
<proteinExistence type="predicted"/>
<keyword evidence="2" id="KW-1185">Reference proteome</keyword>
<organism evidence="1 2">
    <name type="scientific">Erythrobacter ani</name>
    <dbReference type="NCBI Taxonomy" id="2827235"/>
    <lineage>
        <taxon>Bacteria</taxon>
        <taxon>Pseudomonadati</taxon>
        <taxon>Pseudomonadota</taxon>
        <taxon>Alphaproteobacteria</taxon>
        <taxon>Sphingomonadales</taxon>
        <taxon>Erythrobacteraceae</taxon>
        <taxon>Erythrobacter/Porphyrobacter group</taxon>
        <taxon>Erythrobacter</taxon>
    </lineage>
</organism>
<dbReference type="EMBL" id="JAGSPB010000001">
    <property type="protein sequence ID" value="MBV7264853.1"/>
    <property type="molecule type" value="Genomic_DNA"/>
</dbReference>
<dbReference type="InterPro" id="IPR025358">
    <property type="entry name" value="DUF4262"/>
</dbReference>
<accession>A0ABS6SIM1</accession>
<sequence length="162" mass="18335">MSGQPLNEFEERILQNIADHGCQVNHVFDPDGASPRFSYSVGLPKTVGQPEVIVFGLKNDVMHSMINALLDQCRSGLELQDGLIIDDLLDDYECVAKKVLPENIVSDWFASAIWYERYRTGQNMSAAFQIVWPGVQQRLFPWEATCDETVIDAQPALYERAR</sequence>
<evidence type="ECO:0000313" key="2">
    <source>
        <dbReference type="Proteomes" id="UP000699975"/>
    </source>
</evidence>
<dbReference type="Pfam" id="PF14081">
    <property type="entry name" value="DUF4262"/>
    <property type="match status" value="1"/>
</dbReference>
<protein>
    <submittedName>
        <fullName evidence="1">DUF4262 domain-containing protein</fullName>
    </submittedName>
</protein>